<keyword evidence="9" id="KW-0325">Glycoprotein</keyword>
<evidence type="ECO:0000256" key="3">
    <source>
        <dbReference type="ARBA" id="ARBA00022614"/>
    </source>
</evidence>
<comment type="subcellular location">
    <subcellularLocation>
        <location evidence="1">Membrane</location>
        <topology evidence="1">Single-pass type I membrane protein</topology>
    </subcellularLocation>
</comment>
<organism evidence="12 13">
    <name type="scientific">Flemingia macrophylla</name>
    <dbReference type="NCBI Taxonomy" id="520843"/>
    <lineage>
        <taxon>Eukaryota</taxon>
        <taxon>Viridiplantae</taxon>
        <taxon>Streptophyta</taxon>
        <taxon>Embryophyta</taxon>
        <taxon>Tracheophyta</taxon>
        <taxon>Spermatophyta</taxon>
        <taxon>Magnoliopsida</taxon>
        <taxon>eudicotyledons</taxon>
        <taxon>Gunneridae</taxon>
        <taxon>Pentapetalae</taxon>
        <taxon>rosids</taxon>
        <taxon>fabids</taxon>
        <taxon>Fabales</taxon>
        <taxon>Fabaceae</taxon>
        <taxon>Papilionoideae</taxon>
        <taxon>50 kb inversion clade</taxon>
        <taxon>NPAAA clade</taxon>
        <taxon>indigoferoid/millettioid clade</taxon>
        <taxon>Phaseoleae</taxon>
        <taxon>Flemingia</taxon>
    </lineage>
</organism>
<evidence type="ECO:0000256" key="1">
    <source>
        <dbReference type="ARBA" id="ARBA00004479"/>
    </source>
</evidence>
<comment type="similarity">
    <text evidence="2">Belongs to the RLP family.</text>
</comment>
<evidence type="ECO:0000256" key="5">
    <source>
        <dbReference type="ARBA" id="ARBA00022729"/>
    </source>
</evidence>
<dbReference type="GO" id="GO:0016020">
    <property type="term" value="C:membrane"/>
    <property type="evidence" value="ECO:0007669"/>
    <property type="project" value="UniProtKB-SubCell"/>
</dbReference>
<evidence type="ECO:0000256" key="6">
    <source>
        <dbReference type="ARBA" id="ARBA00022737"/>
    </source>
</evidence>
<evidence type="ECO:0000256" key="8">
    <source>
        <dbReference type="ARBA" id="ARBA00023136"/>
    </source>
</evidence>
<feature type="domain" description="Leucine-rich repeat-containing N-terminal plant-type" evidence="11">
    <location>
        <begin position="113"/>
        <end position="123"/>
    </location>
</feature>
<dbReference type="Gene3D" id="3.80.10.10">
    <property type="entry name" value="Ribonuclease Inhibitor"/>
    <property type="match status" value="3"/>
</dbReference>
<evidence type="ECO:0000256" key="4">
    <source>
        <dbReference type="ARBA" id="ARBA00022692"/>
    </source>
</evidence>
<evidence type="ECO:0000313" key="13">
    <source>
        <dbReference type="Proteomes" id="UP001603857"/>
    </source>
</evidence>
<dbReference type="PANTHER" id="PTHR48004">
    <property type="entry name" value="OS01G0149700 PROTEIN"/>
    <property type="match status" value="1"/>
</dbReference>
<dbReference type="Proteomes" id="UP001603857">
    <property type="component" value="Unassembled WGS sequence"/>
</dbReference>
<proteinExistence type="inferred from homology"/>
<keyword evidence="6" id="KW-0677">Repeat</keyword>
<keyword evidence="3" id="KW-0433">Leucine-rich repeat</keyword>
<dbReference type="PANTHER" id="PTHR48004:SF73">
    <property type="entry name" value="RECEPTOR-LIKE PROTEIN 16-RELATED"/>
    <property type="match status" value="1"/>
</dbReference>
<keyword evidence="7" id="KW-1133">Transmembrane helix</keyword>
<keyword evidence="8" id="KW-0472">Membrane</keyword>
<reference evidence="12 13" key="1">
    <citation type="submission" date="2024-08" db="EMBL/GenBank/DDBJ databases">
        <title>Insights into the chromosomal genome structure of Flemingia macrophylla.</title>
        <authorList>
            <person name="Ding Y."/>
            <person name="Zhao Y."/>
            <person name="Bi W."/>
            <person name="Wu M."/>
            <person name="Zhao G."/>
            <person name="Gong Y."/>
            <person name="Li W."/>
            <person name="Zhang P."/>
        </authorList>
    </citation>
    <scope>NUCLEOTIDE SEQUENCE [LARGE SCALE GENOMIC DNA]</scope>
    <source>
        <strain evidence="12">DYQJB</strain>
        <tissue evidence="12">Leaf</tissue>
    </source>
</reference>
<dbReference type="FunFam" id="3.80.10.10:FF:000041">
    <property type="entry name" value="LRR receptor-like serine/threonine-protein kinase ERECTA"/>
    <property type="match status" value="2"/>
</dbReference>
<evidence type="ECO:0000256" key="9">
    <source>
        <dbReference type="ARBA" id="ARBA00023180"/>
    </source>
</evidence>
<dbReference type="InterPro" id="IPR013210">
    <property type="entry name" value="LRR_N_plant-typ"/>
</dbReference>
<evidence type="ECO:0000256" key="7">
    <source>
        <dbReference type="ARBA" id="ARBA00022989"/>
    </source>
</evidence>
<gene>
    <name evidence="12" type="ORF">Fmac_032730</name>
</gene>
<protein>
    <recommendedName>
        <fullName evidence="11">Leucine-rich repeat-containing N-terminal plant-type domain-containing protein</fullName>
    </recommendedName>
</protein>
<evidence type="ECO:0000256" key="2">
    <source>
        <dbReference type="ARBA" id="ARBA00009592"/>
    </source>
</evidence>
<keyword evidence="10" id="KW-0175">Coiled coil</keyword>
<dbReference type="InterPro" id="IPR052941">
    <property type="entry name" value="StomDev_PlantInt_Reg"/>
</dbReference>
<comment type="caution">
    <text evidence="12">The sequence shown here is derived from an EMBL/GenBank/DDBJ whole genome shotgun (WGS) entry which is preliminary data.</text>
</comment>
<dbReference type="Pfam" id="PF08263">
    <property type="entry name" value="LRRNT_2"/>
    <property type="match status" value="2"/>
</dbReference>
<dbReference type="SUPFAM" id="SSF52047">
    <property type="entry name" value="RNI-like"/>
    <property type="match status" value="1"/>
</dbReference>
<accession>A0ABD1L5S6</accession>
<dbReference type="InterPro" id="IPR001611">
    <property type="entry name" value="Leu-rich_rpt"/>
</dbReference>
<dbReference type="AlphaFoldDB" id="A0ABD1L5S6"/>
<keyword evidence="4" id="KW-0812">Transmembrane</keyword>
<sequence length="564" mass="62326">MQLYNDVSGSGGGNNKYCGVKAFNNICKKKGKEEEEVDKMEEKEEEVKTKVKRMWEMKARRWLPAVAATPAGNETDLQALLDFKIRIVEDPFNIMSSWNDSIHHCNWLGVSIHHCNWLGVTCNISNGRVIHLSLEHLRLGGTLTPFIGNFTTLAILNLLNNNFHGEFPQTVGRLLYLQHLNFSLNNFGGSIPSNLSHCTRLRVLAAGANNLRGTIPAWIGNLSSLSRISFGLNNFIGGIPHEVGLLSNLTLLVLYGNYLSGTVPSSIYNISSLYYFTFTQNHLHGNLPADVGFTLHNIQVFAGAVNNLTGSVPPSFLNASKLEILDLSLNSLTGTLPKDIGVLHRLTRLSFEQNRLGTGKTDDLRFLDSLVNCTALQVLRLGRNNFGGVMPKSVANFSRQLQIFALSSNRIDGNIPVGIGNLANLTILALEGNRLTGSVPNTLGKLQNLRLLYLNVNKFSESSMYSTQSVLSANLRGSIGYVPPVYEQYFVDENKEFECEERAMKRYCEIEASAKDLVEDCFASLMQIGVSCSANLPSERMPITVVSNKLHAIKKSLEKNKDEA</sequence>
<dbReference type="InterPro" id="IPR032675">
    <property type="entry name" value="LRR_dom_sf"/>
</dbReference>
<dbReference type="Pfam" id="PF00560">
    <property type="entry name" value="LRR_1"/>
    <property type="match status" value="4"/>
</dbReference>
<dbReference type="FunFam" id="3.80.10.10:FF:000275">
    <property type="entry name" value="Leucine-rich repeat receptor-like protein kinase"/>
    <property type="match status" value="1"/>
</dbReference>
<keyword evidence="13" id="KW-1185">Reference proteome</keyword>
<name>A0ABD1L5S6_9FABA</name>
<feature type="coiled-coil region" evidence="10">
    <location>
        <begin position="23"/>
        <end position="50"/>
    </location>
</feature>
<evidence type="ECO:0000259" key="11">
    <source>
        <dbReference type="Pfam" id="PF08263"/>
    </source>
</evidence>
<evidence type="ECO:0000313" key="12">
    <source>
        <dbReference type="EMBL" id="KAL2318854.1"/>
    </source>
</evidence>
<keyword evidence="5" id="KW-0732">Signal</keyword>
<feature type="domain" description="Leucine-rich repeat-containing N-terminal plant-type" evidence="11">
    <location>
        <begin position="74"/>
        <end position="111"/>
    </location>
</feature>
<dbReference type="EMBL" id="JBGMDY010000011">
    <property type="protein sequence ID" value="KAL2318854.1"/>
    <property type="molecule type" value="Genomic_DNA"/>
</dbReference>
<evidence type="ECO:0000256" key="10">
    <source>
        <dbReference type="SAM" id="Coils"/>
    </source>
</evidence>